<protein>
    <submittedName>
        <fullName evidence="4">Unannotated protein</fullName>
    </submittedName>
</protein>
<dbReference type="Pfam" id="PF00425">
    <property type="entry name" value="Chorismate_bind"/>
    <property type="match status" value="1"/>
</dbReference>
<name>A0A6J7AYR3_9ZZZZ</name>
<dbReference type="EMBL" id="CAFBQC010000011">
    <property type="protein sequence ID" value="CAB5040726.1"/>
    <property type="molecule type" value="Genomic_DNA"/>
</dbReference>
<feature type="domain" description="Chorismate-utilising enzyme C-terminal" evidence="1">
    <location>
        <begin position="75"/>
        <end position="316"/>
    </location>
</feature>
<proteinExistence type="predicted"/>
<dbReference type="GO" id="GO:0000162">
    <property type="term" value="P:L-tryptophan biosynthetic process"/>
    <property type="evidence" value="ECO:0007669"/>
    <property type="project" value="TreeGrafter"/>
</dbReference>
<dbReference type="EMBL" id="CAFAAA010000066">
    <property type="protein sequence ID" value="CAB4789186.1"/>
    <property type="molecule type" value="Genomic_DNA"/>
</dbReference>
<evidence type="ECO:0000313" key="6">
    <source>
        <dbReference type="EMBL" id="CAB5074956.1"/>
    </source>
</evidence>
<dbReference type="Gene3D" id="3.60.120.10">
    <property type="entry name" value="Anthranilate synthase"/>
    <property type="match status" value="1"/>
</dbReference>
<dbReference type="GO" id="GO:0046820">
    <property type="term" value="F:4-amino-4-deoxychorismate synthase activity"/>
    <property type="evidence" value="ECO:0007669"/>
    <property type="project" value="TreeGrafter"/>
</dbReference>
<sequence length="329" mass="35841">MNSGEANFWMNGRLATDVIEISDDPASLDDGGFWAVSTTFEGAFTAAKFATVVESEFEAHQWKALAGKWVSSKSEDEYVAYVESIQEQIAQGWVYQVNACRELRHEINPSVNLRGLFSEILKNNPAPWASYLEIPGLNIASASPELFLSRSKNHVRTSPIKGTQLPGQTHFGAKDIAENVMIVDLMRNDLGAICKSGSVSVPRLLSSESHPGLVHLVSDIEGELANDVSWSQIISKLHPPGSISGAPKSSAISVIQKHEIKRGPYCGVLGWVQGDSCELSVAIRIFYKDDSLRFGTGAGITWSSDPHSEWEETQLKARRLISIAGGELG</sequence>
<dbReference type="EMBL" id="CAEZYI010000037">
    <property type="protein sequence ID" value="CAB4721484.1"/>
    <property type="molecule type" value="Genomic_DNA"/>
</dbReference>
<evidence type="ECO:0000313" key="2">
    <source>
        <dbReference type="EMBL" id="CAB4721484.1"/>
    </source>
</evidence>
<evidence type="ECO:0000313" key="4">
    <source>
        <dbReference type="EMBL" id="CAB4838102.1"/>
    </source>
</evidence>
<evidence type="ECO:0000259" key="1">
    <source>
        <dbReference type="Pfam" id="PF00425"/>
    </source>
</evidence>
<dbReference type="PANTHER" id="PTHR11236">
    <property type="entry name" value="AMINOBENZOATE/ANTHRANILATE SYNTHASE"/>
    <property type="match status" value="1"/>
</dbReference>
<reference evidence="4" key="1">
    <citation type="submission" date="2020-05" db="EMBL/GenBank/DDBJ databases">
        <authorList>
            <person name="Chiriac C."/>
            <person name="Salcher M."/>
            <person name="Ghai R."/>
            <person name="Kavagutti S V."/>
        </authorList>
    </citation>
    <scope>NUCLEOTIDE SEQUENCE</scope>
</reference>
<accession>A0A6J7AYR3</accession>
<dbReference type="InterPro" id="IPR015890">
    <property type="entry name" value="Chorismate_C"/>
</dbReference>
<evidence type="ECO:0000313" key="5">
    <source>
        <dbReference type="EMBL" id="CAB5040726.1"/>
    </source>
</evidence>
<dbReference type="EMBL" id="CAFARE010000004">
    <property type="protein sequence ID" value="CAB4838102.1"/>
    <property type="molecule type" value="Genomic_DNA"/>
</dbReference>
<dbReference type="AlphaFoldDB" id="A0A6J7AYR3"/>
<organism evidence="4">
    <name type="scientific">freshwater metagenome</name>
    <dbReference type="NCBI Taxonomy" id="449393"/>
    <lineage>
        <taxon>unclassified sequences</taxon>
        <taxon>metagenomes</taxon>
        <taxon>ecological metagenomes</taxon>
    </lineage>
</organism>
<dbReference type="SUPFAM" id="SSF56322">
    <property type="entry name" value="ADC synthase"/>
    <property type="match status" value="1"/>
</dbReference>
<dbReference type="PRINTS" id="PR00095">
    <property type="entry name" value="ANTSNTHASEI"/>
</dbReference>
<dbReference type="EMBL" id="CAFBRA010000039">
    <property type="protein sequence ID" value="CAB5074956.1"/>
    <property type="molecule type" value="Genomic_DNA"/>
</dbReference>
<dbReference type="InterPro" id="IPR019999">
    <property type="entry name" value="Anth_synth_I-like"/>
</dbReference>
<gene>
    <name evidence="2" type="ORF">UFOPK2662_00744</name>
    <name evidence="3" type="ORF">UFOPK2942_01277</name>
    <name evidence="4" type="ORF">UFOPK3232_00221</name>
    <name evidence="5" type="ORF">UFOPK4242_00388</name>
    <name evidence="6" type="ORF">UFOPK4382_00712</name>
</gene>
<dbReference type="InterPro" id="IPR005801">
    <property type="entry name" value="ADC_synthase"/>
</dbReference>
<dbReference type="PANTHER" id="PTHR11236:SF50">
    <property type="entry name" value="AMINODEOXYCHORISMATE SYNTHASE COMPONENT 1"/>
    <property type="match status" value="1"/>
</dbReference>
<evidence type="ECO:0000313" key="3">
    <source>
        <dbReference type="EMBL" id="CAB4789186.1"/>
    </source>
</evidence>